<dbReference type="AlphaFoldDB" id="A0A0G0N6R9"/>
<comment type="caution">
    <text evidence="1">The sequence shown here is derived from an EMBL/GenBank/DDBJ whole genome shotgun (WGS) entry which is preliminary data.</text>
</comment>
<proteinExistence type="predicted"/>
<dbReference type="STRING" id="1618550.UT39_C0002G0065"/>
<evidence type="ECO:0000313" key="1">
    <source>
        <dbReference type="EMBL" id="KKR11884.1"/>
    </source>
</evidence>
<name>A0A0G0N6R9_9BACT</name>
<gene>
    <name evidence="1" type="ORF">UT39_C0002G0065</name>
</gene>
<accession>A0A0G0N6R9</accession>
<organism evidence="1 2">
    <name type="scientific">Candidatus Woesebacteria bacterium GW2011_GWA1_39_21</name>
    <dbReference type="NCBI Taxonomy" id="1618550"/>
    <lineage>
        <taxon>Bacteria</taxon>
        <taxon>Candidatus Woeseibacteriota</taxon>
    </lineage>
</organism>
<dbReference type="EMBL" id="LBWP01000002">
    <property type="protein sequence ID" value="KKR11884.1"/>
    <property type="molecule type" value="Genomic_DNA"/>
</dbReference>
<protein>
    <submittedName>
        <fullName evidence="1">Uncharacterized protein</fullName>
    </submittedName>
</protein>
<evidence type="ECO:0000313" key="2">
    <source>
        <dbReference type="Proteomes" id="UP000034246"/>
    </source>
</evidence>
<sequence length="336" mass="37915">MNQVQNSNIIHDIMKEFGYGKVENTTPESCHQLNKNSIIIAKNIPESLRLYINILPNKIKKRLQINEAGLNGLATTVIDSQIVRAMNEKDFIKILHLSNQINQGLGLPPANSLVVRTARPYQNRNGANHNGVSVSEPMLLAINIEEDKRKLILKENGQSIKLNSISDFVKRVPDDTFLMIHDDNELLQTQAYHIKVRKSESGAELNIGTGILHARELDNPDSLIPSIQINTPNFEDLFKYENSYSFDINTVLKGLREPKHPVKSLNQTTFSFNNINFKTAAVILKTLNQDKFLIQEAVERANNIFGEGSVVEIRDYQIPEGGIGQKIHVLDVDNRF</sequence>
<dbReference type="Proteomes" id="UP000034246">
    <property type="component" value="Unassembled WGS sequence"/>
</dbReference>
<reference evidence="1 2" key="1">
    <citation type="journal article" date="2015" name="Nature">
        <title>rRNA introns, odd ribosomes, and small enigmatic genomes across a large radiation of phyla.</title>
        <authorList>
            <person name="Brown C.T."/>
            <person name="Hug L.A."/>
            <person name="Thomas B.C."/>
            <person name="Sharon I."/>
            <person name="Castelle C.J."/>
            <person name="Singh A."/>
            <person name="Wilkins M.J."/>
            <person name="Williams K.H."/>
            <person name="Banfield J.F."/>
        </authorList>
    </citation>
    <scope>NUCLEOTIDE SEQUENCE [LARGE SCALE GENOMIC DNA]</scope>
</reference>